<dbReference type="PATRIC" id="fig|1028801.3.peg.5701"/>
<protein>
    <recommendedName>
        <fullName evidence="4">Transmembrane protein</fullName>
    </recommendedName>
</protein>
<proteinExistence type="predicted"/>
<evidence type="ECO:0000313" key="3">
    <source>
        <dbReference type="Proteomes" id="UP000028186"/>
    </source>
</evidence>
<dbReference type="Proteomes" id="UP000028186">
    <property type="component" value="Plasmid pHAMBI1141a"/>
</dbReference>
<reference evidence="3" key="1">
    <citation type="journal article" date="2014" name="BMC Genomics">
        <title>Genome sequencing of two Neorhizobium galegae strains reveals a noeT gene responsible for the unusual acetylation of the nodulation factors.</title>
        <authorList>
            <person name="Osterman J."/>
            <person name="Marsh J."/>
            <person name="Laine P.K."/>
            <person name="Zeng Z."/>
            <person name="Alatalo E."/>
            <person name="Sullivan J.T."/>
            <person name="Young J.P."/>
            <person name="Thomas-Oates J."/>
            <person name="Paulin L."/>
            <person name="Lindstrom K."/>
        </authorList>
    </citation>
    <scope>NUCLEOTIDE SEQUENCE [LARGE SCALE GENOMIC DNA]</scope>
    <source>
        <strain evidence="3">HAMBI 1141</strain>
        <plasmid evidence="3">II</plasmid>
    </source>
</reference>
<dbReference type="KEGG" id="ngl:RG1141_PA10950"/>
<keyword evidence="1" id="KW-0812">Transmembrane</keyword>
<evidence type="ECO:0008006" key="4">
    <source>
        <dbReference type="Google" id="ProtNLM"/>
    </source>
</evidence>
<name>A0A068THN4_NEOGA</name>
<keyword evidence="1" id="KW-1133">Transmembrane helix</keyword>
<dbReference type="HOGENOM" id="CLU_3027648_0_0_5"/>
<gene>
    <name evidence="2" type="ORF">RG1141_PA10950</name>
</gene>
<organism evidence="2 3">
    <name type="scientific">Neorhizobium galegae bv. officinalis bv. officinalis str. HAMBI 1141</name>
    <dbReference type="NCBI Taxonomy" id="1028801"/>
    <lineage>
        <taxon>Bacteria</taxon>
        <taxon>Pseudomonadati</taxon>
        <taxon>Pseudomonadota</taxon>
        <taxon>Alphaproteobacteria</taxon>
        <taxon>Hyphomicrobiales</taxon>
        <taxon>Rhizobiaceae</taxon>
        <taxon>Rhizobium/Agrobacterium group</taxon>
        <taxon>Neorhizobium</taxon>
    </lineage>
</organism>
<dbReference type="AlphaFoldDB" id="A0A068THN4"/>
<evidence type="ECO:0000256" key="1">
    <source>
        <dbReference type="SAM" id="Phobius"/>
    </source>
</evidence>
<geneLocation type="plasmid" evidence="3">
    <name>II</name>
</geneLocation>
<dbReference type="EMBL" id="HG938356">
    <property type="protein sequence ID" value="CDN57927.1"/>
    <property type="molecule type" value="Genomic_DNA"/>
</dbReference>
<keyword evidence="1" id="KW-0472">Membrane</keyword>
<keyword evidence="2" id="KW-0614">Plasmid</keyword>
<feature type="transmembrane region" description="Helical" evidence="1">
    <location>
        <begin position="6"/>
        <end position="36"/>
    </location>
</feature>
<accession>A0A068THN4</accession>
<sequence length="55" mass="6216">MLSAMSIIVVVAMIVGIVIISAIDADMPIIVVGFIFDERREKHPHPCRKRRNPRC</sequence>
<evidence type="ECO:0000313" key="2">
    <source>
        <dbReference type="EMBL" id="CDN57927.1"/>
    </source>
</evidence>